<dbReference type="WBParaSite" id="MBELARI_LOCUS19785">
    <property type="protein sequence ID" value="MBELARI_LOCUS19785"/>
    <property type="gene ID" value="MBELARI_LOCUS19785"/>
</dbReference>
<dbReference type="AlphaFoldDB" id="A0AAF3F0B1"/>
<organism evidence="2 3">
    <name type="scientific">Mesorhabditis belari</name>
    <dbReference type="NCBI Taxonomy" id="2138241"/>
    <lineage>
        <taxon>Eukaryota</taxon>
        <taxon>Metazoa</taxon>
        <taxon>Ecdysozoa</taxon>
        <taxon>Nematoda</taxon>
        <taxon>Chromadorea</taxon>
        <taxon>Rhabditida</taxon>
        <taxon>Rhabditina</taxon>
        <taxon>Rhabditomorpha</taxon>
        <taxon>Rhabditoidea</taxon>
        <taxon>Rhabditidae</taxon>
        <taxon>Mesorhabditinae</taxon>
        <taxon>Mesorhabditis</taxon>
    </lineage>
</organism>
<evidence type="ECO:0000313" key="2">
    <source>
        <dbReference type="Proteomes" id="UP000887575"/>
    </source>
</evidence>
<proteinExistence type="predicted"/>
<protein>
    <submittedName>
        <fullName evidence="3">Uncharacterized protein</fullName>
    </submittedName>
</protein>
<feature type="compositionally biased region" description="Basic and acidic residues" evidence="1">
    <location>
        <begin position="407"/>
        <end position="423"/>
    </location>
</feature>
<keyword evidence="2" id="KW-1185">Reference proteome</keyword>
<evidence type="ECO:0000313" key="3">
    <source>
        <dbReference type="WBParaSite" id="MBELARI_LOCUS19785"/>
    </source>
</evidence>
<sequence length="699" mass="82160">MFVEISAAFRDGKLAESLIFVVRDTPDWDQEEAFLERVWAENENSSDLREISLSLRRHFSKIECFCTPRASDNVRFANQFLEVREQDFALLSCLARIKYSVIEKCKNFQGKEIEDKIGLAQKIVDYLQYEAPELKTTVVLSKEATVAVAMNKCSEIFRKALKNSSPETLQIAETMARKEIDQRLNELLKAGNIPEAKNLLEAQIQEILSEKRLDFKNVENDKEIRRKSDEFCAKLRTNIQKLSKLDEALEMKKTGRVQEEIAEAGVELLETSIQTLENFLQNRITYLKAQFVQTTLNEMNSEMRETLAKIELQTIPEQKWLESQVDSRMKAFEENCFRHEICNDEWEKVKPEATRMFMTTASNALVIIKMKIEAKEEEMALQREIEVRKDEIEREKTRKLEESALKAMQEERKNQSIESKVSDDQPTISSSPDYKAAERLVKDELKVFEMVVKRTSIDRSAFLKREMNQTLKNLISKYKKQQLPESDLRKFKDLLITNGRRFVRENFRIELTANEIENPIERVISFTEEERNVLKNKAEKPRGWNMRKELDCQVVQREFSHQQWQDFEKVTNLNLATLEILIQNSNSRRTFFLQTLVKNDYYGELTNVLNRSLAEGWMMFFRKVPRNDLCFEEMQDFAYKVVHRLSIQFHYPSLMQYLDENFQRSVRHHQNVSFQHGQQASRPKPSSTSASEILLCLRN</sequence>
<dbReference type="Proteomes" id="UP000887575">
    <property type="component" value="Unassembled WGS sequence"/>
</dbReference>
<evidence type="ECO:0000256" key="1">
    <source>
        <dbReference type="SAM" id="MobiDB-lite"/>
    </source>
</evidence>
<reference evidence="3" key="1">
    <citation type="submission" date="2024-02" db="UniProtKB">
        <authorList>
            <consortium name="WormBaseParasite"/>
        </authorList>
    </citation>
    <scope>IDENTIFICATION</scope>
</reference>
<accession>A0AAF3F0B1</accession>
<feature type="region of interest" description="Disordered" evidence="1">
    <location>
        <begin position="407"/>
        <end position="433"/>
    </location>
</feature>
<name>A0AAF3F0B1_9BILA</name>